<gene>
    <name evidence="2" type="ORF">SAMN04488134_10534</name>
</gene>
<dbReference type="Proteomes" id="UP000199300">
    <property type="component" value="Unassembled WGS sequence"/>
</dbReference>
<evidence type="ECO:0000313" key="3">
    <source>
        <dbReference type="Proteomes" id="UP000199300"/>
    </source>
</evidence>
<feature type="domain" description="DUF4097" evidence="1">
    <location>
        <begin position="53"/>
        <end position="274"/>
    </location>
</feature>
<dbReference type="STRING" id="872970.SAMN04488134_10534"/>
<name>A0A1H8MWY7_9BACI</name>
<dbReference type="InterPro" id="IPR025164">
    <property type="entry name" value="Toastrack_DUF4097"/>
</dbReference>
<dbReference type="Pfam" id="PF13349">
    <property type="entry name" value="DUF4097"/>
    <property type="match status" value="1"/>
</dbReference>
<protein>
    <submittedName>
        <fullName evidence="2">Putative adhesin</fullName>
    </submittedName>
</protein>
<reference evidence="2 3" key="1">
    <citation type="submission" date="2016-10" db="EMBL/GenBank/DDBJ databases">
        <authorList>
            <person name="de Groot N.N."/>
        </authorList>
    </citation>
    <scope>NUCLEOTIDE SEQUENCE [LARGE SCALE GENOMIC DNA]</scope>
    <source>
        <strain evidence="2 3">CGMCC 1.10434</strain>
    </source>
</reference>
<accession>A0A1H8MWY7</accession>
<organism evidence="2 3">
    <name type="scientific">Amphibacillus marinus</name>
    <dbReference type="NCBI Taxonomy" id="872970"/>
    <lineage>
        <taxon>Bacteria</taxon>
        <taxon>Bacillati</taxon>
        <taxon>Bacillota</taxon>
        <taxon>Bacilli</taxon>
        <taxon>Bacillales</taxon>
        <taxon>Bacillaceae</taxon>
        <taxon>Amphibacillus</taxon>
    </lineage>
</organism>
<dbReference type="OrthoDB" id="2940757at2"/>
<dbReference type="EMBL" id="FODJ01000005">
    <property type="protein sequence ID" value="SEO21887.1"/>
    <property type="molecule type" value="Genomic_DNA"/>
</dbReference>
<evidence type="ECO:0000313" key="2">
    <source>
        <dbReference type="EMBL" id="SEO21887.1"/>
    </source>
</evidence>
<keyword evidence="3" id="KW-1185">Reference proteome</keyword>
<evidence type="ECO:0000259" key="1">
    <source>
        <dbReference type="Pfam" id="PF13349"/>
    </source>
</evidence>
<dbReference type="AlphaFoldDB" id="A0A1H8MWY7"/>
<sequence>MMKKLALFGLVLFITGSIGVLVFRNEIYQIGVGTEIDERIAFTDAEFEMVIVEADVADVRFTPTDRDHIEVSLTGSVDDSSENVLTVDEDSQVLTVNIKQDQMFFFNFFPKSNNLTLEVKLPESFTGQLEANIGVGELELENLMLTQLLTKVNVGSVIINQVELDSANVIANVGDIDIANVTGDWSVEADVGDVNIDLLAPIDQLDVETNIGNVKIHLPETGIEDYQLQLQADLGDISLNGDKVGTGDVGSSYIQQSTSGQRLSVYSDIGDIKIDWKQ</sequence>
<proteinExistence type="predicted"/>